<evidence type="ECO:0000256" key="9">
    <source>
        <dbReference type="ARBA" id="ARBA00030393"/>
    </source>
</evidence>
<dbReference type="OrthoDB" id="9809841at2"/>
<evidence type="ECO:0000256" key="2">
    <source>
        <dbReference type="ARBA" id="ARBA00002811"/>
    </source>
</evidence>
<dbReference type="InterPro" id="IPR049381">
    <property type="entry name" value="UbiD-like_C"/>
</dbReference>
<evidence type="ECO:0000256" key="8">
    <source>
        <dbReference type="ARBA" id="ARBA00022688"/>
    </source>
</evidence>
<dbReference type="Pfam" id="PF01977">
    <property type="entry name" value="UbiD"/>
    <property type="match status" value="1"/>
</dbReference>
<proteinExistence type="inferred from homology"/>
<dbReference type="Proteomes" id="UP000236721">
    <property type="component" value="Unassembled WGS sequence"/>
</dbReference>
<dbReference type="PANTHER" id="PTHR30108">
    <property type="entry name" value="3-OCTAPRENYL-4-HYDROXYBENZOATE CARBOXY-LYASE-RELATED"/>
    <property type="match status" value="1"/>
</dbReference>
<dbReference type="InterPro" id="IPR049383">
    <property type="entry name" value="UbiD-like_N"/>
</dbReference>
<dbReference type="PANTHER" id="PTHR30108:SF17">
    <property type="entry name" value="FERULIC ACID DECARBOXYLASE 1"/>
    <property type="match status" value="1"/>
</dbReference>
<feature type="domain" description="3-octaprenyl-4-hydroxybenzoate carboxy-lyase-like C-terminal" evidence="12">
    <location>
        <begin position="481"/>
        <end position="577"/>
    </location>
</feature>
<dbReference type="NCBIfam" id="TIGR00148">
    <property type="entry name" value="UbiD family decarboxylase"/>
    <property type="match status" value="1"/>
</dbReference>
<comment type="pathway">
    <text evidence="4">Cofactor biosynthesis; ubiquinone biosynthesis.</text>
</comment>
<comment type="cofactor">
    <cofactor evidence="1">
        <name>a divalent metal cation</name>
        <dbReference type="ChEBI" id="CHEBI:60240"/>
    </cofactor>
</comment>
<dbReference type="Gene3D" id="3.40.1670.10">
    <property type="entry name" value="UbiD C-terminal domain-like"/>
    <property type="match status" value="2"/>
</dbReference>
<dbReference type="RefSeq" id="WP_103882556.1">
    <property type="nucleotide sequence ID" value="NZ_FNVG01000040.1"/>
</dbReference>
<evidence type="ECO:0000256" key="1">
    <source>
        <dbReference type="ARBA" id="ARBA00001968"/>
    </source>
</evidence>
<evidence type="ECO:0000256" key="6">
    <source>
        <dbReference type="ARBA" id="ARBA00011643"/>
    </source>
</evidence>
<dbReference type="FunFam" id="3.40.1670.10:FF:000001">
    <property type="entry name" value="3-octaprenyl-4-hydroxybenzoate carboxy-lyase"/>
    <property type="match status" value="1"/>
</dbReference>
<gene>
    <name evidence="13" type="ORF">SAMN04488244_1404</name>
</gene>
<evidence type="ECO:0000313" key="13">
    <source>
        <dbReference type="EMBL" id="SEG72370.1"/>
    </source>
</evidence>
<evidence type="ECO:0000256" key="4">
    <source>
        <dbReference type="ARBA" id="ARBA00004749"/>
    </source>
</evidence>
<dbReference type="GO" id="GO:0006744">
    <property type="term" value="P:ubiquinone biosynthetic process"/>
    <property type="evidence" value="ECO:0007669"/>
    <property type="project" value="UniProtKB-UniPathway"/>
</dbReference>
<keyword evidence="14" id="KW-1185">Reference proteome</keyword>
<dbReference type="InterPro" id="IPR002830">
    <property type="entry name" value="UbiD"/>
</dbReference>
<dbReference type="GO" id="GO:0008694">
    <property type="term" value="F:4-hydroxy-3-polyprenylbenzoate decarboxylase activity"/>
    <property type="evidence" value="ECO:0007669"/>
    <property type="project" value="TreeGrafter"/>
</dbReference>
<dbReference type="GO" id="GO:0005829">
    <property type="term" value="C:cytosol"/>
    <property type="evidence" value="ECO:0007669"/>
    <property type="project" value="TreeGrafter"/>
</dbReference>
<comment type="similarity">
    <text evidence="5">Belongs to the UbiD family.</text>
</comment>
<evidence type="ECO:0000256" key="3">
    <source>
        <dbReference type="ARBA" id="ARBA00004202"/>
    </source>
</evidence>
<evidence type="ECO:0000259" key="12">
    <source>
        <dbReference type="Pfam" id="PF20696"/>
    </source>
</evidence>
<evidence type="ECO:0000313" key="14">
    <source>
        <dbReference type="Proteomes" id="UP000236721"/>
    </source>
</evidence>
<comment type="subunit">
    <text evidence="6">Homohexamer.</text>
</comment>
<evidence type="ECO:0000259" key="11">
    <source>
        <dbReference type="Pfam" id="PF20695"/>
    </source>
</evidence>
<comment type="subcellular location">
    <subcellularLocation>
        <location evidence="3">Cell membrane</location>
        <topology evidence="3">Peripheral membrane protein</topology>
    </subcellularLocation>
</comment>
<dbReference type="UniPathway" id="UPA00232"/>
<protein>
    <recommendedName>
        <fullName evidence="7">3-octaprenyl-4-hydroxybenzoate carboxy-lyase</fullName>
    </recommendedName>
    <alternativeName>
        <fullName evidence="9">Polyprenyl p-hydroxybenzoate decarboxylase</fullName>
    </alternativeName>
</protein>
<feature type="domain" description="3-octaprenyl-4-hydroxybenzoate carboxy-lyase-like C-terminal" evidence="12">
    <location>
        <begin position="328"/>
        <end position="452"/>
    </location>
</feature>
<dbReference type="Gene3D" id="1.20.5.570">
    <property type="entry name" value="Single helix bin"/>
    <property type="match status" value="1"/>
</dbReference>
<organism evidence="13 14">
    <name type="scientific">Vibrio hangzhouensis</name>
    <dbReference type="NCBI Taxonomy" id="462991"/>
    <lineage>
        <taxon>Bacteria</taxon>
        <taxon>Pseudomonadati</taxon>
        <taxon>Pseudomonadota</taxon>
        <taxon>Gammaproteobacteria</taxon>
        <taxon>Vibrionales</taxon>
        <taxon>Vibrionaceae</taxon>
        <taxon>Vibrio</taxon>
    </lineage>
</organism>
<dbReference type="Pfam" id="PF20695">
    <property type="entry name" value="UbiD_N"/>
    <property type="match status" value="1"/>
</dbReference>
<feature type="domain" description="3-octaprenyl-4-hydroxybenzoate carboxy-lyase-like Rift-related" evidence="10">
    <location>
        <begin position="123"/>
        <end position="322"/>
    </location>
</feature>
<dbReference type="Pfam" id="PF20696">
    <property type="entry name" value="UbiD_C"/>
    <property type="match status" value="2"/>
</dbReference>
<dbReference type="AlphaFoldDB" id="A0A1H6CH88"/>
<dbReference type="SUPFAM" id="SSF143968">
    <property type="entry name" value="UbiD C-terminal domain-like"/>
    <property type="match status" value="2"/>
</dbReference>
<name>A0A1H6CH88_9VIBR</name>
<dbReference type="NCBIfam" id="NF008175">
    <property type="entry name" value="PRK10922.1"/>
    <property type="match status" value="1"/>
</dbReference>
<dbReference type="InterPro" id="IPR048304">
    <property type="entry name" value="UbiD_Rift_dom"/>
</dbReference>
<accession>A0A1H6CH88</accession>
<keyword evidence="8" id="KW-0831">Ubiquinone biosynthesis</keyword>
<evidence type="ECO:0000256" key="5">
    <source>
        <dbReference type="ARBA" id="ARBA00010021"/>
    </source>
</evidence>
<comment type="function">
    <text evidence="2">Catalyzes the decarboxylation of 3-octaprenyl-4-hydroxy benzoate to 2-octaprenylphenol.</text>
</comment>
<sequence length="621" mass="70319">MNYKDLRDFIQHLENQGLLKRISHPVDPDYEMTEISDRTLRAGGPALLFENPIGYDIPVLTNLFGTPERVAMGMGRAQVSELREVGKLLAYLKEPEPPRGFKDAINKIPLFKKVLHMPAKRLRKARCQEVIWQGDDVDLDKVPVMSCWPDDVAPLMTWGLTVTKGPNKKRQNLGIYRQQKIAKNKIIMRWLAHRGGALDLRDWMETHPGERFPVSVAFGADPATILGAVTPVPDTLSEYAFAGLLRGERTEVVKSISNELEVPASAEIVLEGYIDPSEFADEGPYGDHTGYYNEVEKHHVFTITHITMRENPIYHSTYTGRPPDEPAVLGVSLNEVFVPILQKQFPEIEDFYLPPEGCSYRMAVVTIKKQYPGHAKRVMMGVWSFLRQFMYTKFVIVCDESVDGRDWQQVTQAMNDHMVPGRDTLMIESTPIDSLDFASPVVGLGSKMGLDATIKWEAELALDAGRYQHESAIKPSNSWDEALLRKEVTERYSEVDDLYVAPGTGTTRMVLLSMNKQTAGQAVETMKGVNTFLASYFDCKFMVACDQDVNVRDWNDVIWAITTRMDPARDTLLMTDEGSRAYLDATNKLENEVTREWGVPIKKDPELVAKIDRIWKQLDIL</sequence>
<feature type="domain" description="3-octaprenyl-4-hydroxybenzoate carboxy-lyase-like N-terminal" evidence="11">
    <location>
        <begin position="10"/>
        <end position="89"/>
    </location>
</feature>
<dbReference type="SUPFAM" id="SSF50475">
    <property type="entry name" value="FMN-binding split barrel"/>
    <property type="match status" value="1"/>
</dbReference>
<dbReference type="GO" id="GO:0005886">
    <property type="term" value="C:plasma membrane"/>
    <property type="evidence" value="ECO:0007669"/>
    <property type="project" value="UniProtKB-SubCell"/>
</dbReference>
<evidence type="ECO:0000256" key="7">
    <source>
        <dbReference type="ARBA" id="ARBA00018597"/>
    </source>
</evidence>
<dbReference type="EMBL" id="FNVG01000040">
    <property type="protein sequence ID" value="SEG72370.1"/>
    <property type="molecule type" value="Genomic_DNA"/>
</dbReference>
<evidence type="ECO:0000259" key="10">
    <source>
        <dbReference type="Pfam" id="PF01977"/>
    </source>
</evidence>
<reference evidence="14" key="1">
    <citation type="submission" date="2016-10" db="EMBL/GenBank/DDBJ databases">
        <authorList>
            <person name="Varghese N."/>
            <person name="Submissions S."/>
        </authorList>
    </citation>
    <scope>NUCLEOTIDE SEQUENCE [LARGE SCALE GENOMIC DNA]</scope>
    <source>
        <strain evidence="14">CGMCC 1.7062</strain>
    </source>
</reference>